<evidence type="ECO:0000313" key="2">
    <source>
        <dbReference type="EMBL" id="KAB0374431.1"/>
    </source>
</evidence>
<keyword evidence="3" id="KW-1185">Reference proteome</keyword>
<reference evidence="2 3" key="1">
    <citation type="submission" date="2019-06" db="EMBL/GenBank/DDBJ databases">
        <title>Discovery of a novel chromosome fission-fusion reversal in muntjac.</title>
        <authorList>
            <person name="Mudd A.B."/>
            <person name="Bredeson J.V."/>
            <person name="Baum R."/>
            <person name="Hockemeyer D."/>
            <person name="Rokhsar D.S."/>
        </authorList>
    </citation>
    <scope>NUCLEOTIDE SEQUENCE [LARGE SCALE GENOMIC DNA]</scope>
    <source>
        <strain evidence="2">UCam_UCB_Mr</strain>
        <tissue evidence="2">Fibroblast cell line</tissue>
    </source>
</reference>
<protein>
    <submittedName>
        <fullName evidence="2">Uncharacterized protein</fullName>
    </submittedName>
</protein>
<dbReference type="Proteomes" id="UP000326062">
    <property type="component" value="Chromosome 7"/>
</dbReference>
<proteinExistence type="predicted"/>
<gene>
    <name evidence="2" type="ORF">FD755_014687</name>
</gene>
<evidence type="ECO:0000313" key="3">
    <source>
        <dbReference type="Proteomes" id="UP000326062"/>
    </source>
</evidence>
<comment type="caution">
    <text evidence="2">The sequence shown here is derived from an EMBL/GenBank/DDBJ whole genome shotgun (WGS) entry which is preliminary data.</text>
</comment>
<accession>A0A5N3XKQ3</accession>
<evidence type="ECO:0000256" key="1">
    <source>
        <dbReference type="SAM" id="MobiDB-lite"/>
    </source>
</evidence>
<feature type="region of interest" description="Disordered" evidence="1">
    <location>
        <begin position="1"/>
        <end position="39"/>
    </location>
</feature>
<dbReference type="AlphaFoldDB" id="A0A5N3XKQ3"/>
<name>A0A5N3XKQ3_MUNRE</name>
<organism evidence="2 3">
    <name type="scientific">Muntiacus reevesi</name>
    <name type="common">Reeves' muntjac</name>
    <name type="synonym">Cervus reevesi</name>
    <dbReference type="NCBI Taxonomy" id="9886"/>
    <lineage>
        <taxon>Eukaryota</taxon>
        <taxon>Metazoa</taxon>
        <taxon>Chordata</taxon>
        <taxon>Craniata</taxon>
        <taxon>Vertebrata</taxon>
        <taxon>Euteleostomi</taxon>
        <taxon>Mammalia</taxon>
        <taxon>Eutheria</taxon>
        <taxon>Laurasiatheria</taxon>
        <taxon>Artiodactyla</taxon>
        <taxon>Ruminantia</taxon>
        <taxon>Pecora</taxon>
        <taxon>Cervidae</taxon>
        <taxon>Muntiacinae</taxon>
        <taxon>Muntiacus</taxon>
    </lineage>
</organism>
<dbReference type="EMBL" id="VCEB01000008">
    <property type="protein sequence ID" value="KAB0374431.1"/>
    <property type="molecule type" value="Genomic_DNA"/>
</dbReference>
<sequence>MQNGQEDCPLRRGGLAPNFPWAISSRQDNDGISGNGDDMEISIEENCLPILMGEVSNHQDHHDKLCL</sequence>